<evidence type="ECO:0000256" key="1">
    <source>
        <dbReference type="SAM" id="MobiDB-lite"/>
    </source>
</evidence>
<sequence>MMAVTRLVITSRRPFADAKPFGTVGPYEQLDGRVYFAVDPTHMANRRITDLSLAPRDASGRVHYAAECRVLRPVEPARGNHRLLFDILNRGKALALRNLNSAPDVAPADPLDPGNGFLMRQGYTVAWCGWQHDVPDTPGLLRLYAPEAVTPEGPLVGKITVTFQPNAPKTVQFLADNLHRPYPAQSLDDPQAVLTEQEHEDAPERIMPRQQWSFARLDKGQLVPDAAHVYLAAGFQPGKVYQVIYTAVGAPVVGCGLLATRDLGSFLKYGSAADGNPCADDITYAYSFGVSQSGRFLRQFLHLGLNQDEHDRMVFDGIIPHVAGGKHGEFNHRFAQPSSQASRSPNNQFPFSDATQTDSATGRTDGLLMQLSAGGRVPKVMHTYTSSEYWAGHGALVHVDLTGQRDLEIPESVRVYFFGGTQHPLPAFPLHNQDPRQGYHGQQFFNSVDYRPLQRAALVQLDRWVTHGEPAPASCHPRLDAGTAVPPESLVRTFLPMPGVSFPEPLRRFTRLDFGPTPGVATHVPPKVGAPYPCLVSAVDEDGNEVSGIRMPYITVPLATYTGWNLRHPDIGGAGQILASGGASGGTLFGATMPFPPTAAARTAQGDPRRSIAERYASRAEYLAQVRQAAQALVQQRYLLEEDVEDIVTQAAQHYDILSQA</sequence>
<organism evidence="3 4">
    <name type="scientific">Tectimicrobiota bacterium</name>
    <dbReference type="NCBI Taxonomy" id="2528274"/>
    <lineage>
        <taxon>Bacteria</taxon>
        <taxon>Pseudomonadati</taxon>
        <taxon>Nitrospinota/Tectimicrobiota group</taxon>
        <taxon>Candidatus Tectimicrobiota</taxon>
    </lineage>
</organism>
<dbReference type="Proteomes" id="UP000712673">
    <property type="component" value="Unassembled WGS sequence"/>
</dbReference>
<evidence type="ECO:0000313" key="3">
    <source>
        <dbReference type="EMBL" id="MBM3224072.1"/>
    </source>
</evidence>
<gene>
    <name evidence="3" type="ORF">FJZ47_09750</name>
</gene>
<reference evidence="3" key="1">
    <citation type="submission" date="2019-03" db="EMBL/GenBank/DDBJ databases">
        <title>Lake Tanganyika Metagenome-Assembled Genomes (MAGs).</title>
        <authorList>
            <person name="Tran P."/>
        </authorList>
    </citation>
    <scope>NUCLEOTIDE SEQUENCE</scope>
    <source>
        <strain evidence="3">K_DeepCast_65m_m2_066</strain>
    </source>
</reference>
<dbReference type="Pfam" id="PF20091">
    <property type="entry name" value="Abhydrolase_10"/>
    <property type="match status" value="1"/>
</dbReference>
<feature type="region of interest" description="Disordered" evidence="1">
    <location>
        <begin position="330"/>
        <end position="362"/>
    </location>
</feature>
<protein>
    <recommendedName>
        <fullName evidence="2">Alpha/beta hydrolase domain-containing protein</fullName>
    </recommendedName>
</protein>
<comment type="caution">
    <text evidence="3">The sequence shown here is derived from an EMBL/GenBank/DDBJ whole genome shotgun (WGS) entry which is preliminary data.</text>
</comment>
<dbReference type="EMBL" id="VGLS01000254">
    <property type="protein sequence ID" value="MBM3224072.1"/>
    <property type="molecule type" value="Genomic_DNA"/>
</dbReference>
<proteinExistence type="predicted"/>
<accession>A0A937VZV8</accession>
<dbReference type="AlphaFoldDB" id="A0A937VZV8"/>
<evidence type="ECO:0000313" key="4">
    <source>
        <dbReference type="Proteomes" id="UP000712673"/>
    </source>
</evidence>
<dbReference type="InterPro" id="IPR045394">
    <property type="entry name" value="Abhydrolase_dom"/>
</dbReference>
<name>A0A937VZV8_UNCTE</name>
<feature type="compositionally biased region" description="Polar residues" evidence="1">
    <location>
        <begin position="336"/>
        <end position="362"/>
    </location>
</feature>
<feature type="domain" description="Alpha/beta hydrolase" evidence="2">
    <location>
        <begin position="245"/>
        <end position="648"/>
    </location>
</feature>
<evidence type="ECO:0000259" key="2">
    <source>
        <dbReference type="Pfam" id="PF20091"/>
    </source>
</evidence>